<comment type="pathway">
    <text evidence="3">Protein modification; protein ubiquitination.</text>
</comment>
<evidence type="ECO:0000256" key="1">
    <source>
        <dbReference type="ARBA" id="ARBA00000900"/>
    </source>
</evidence>
<keyword evidence="8 14" id="KW-0863">Zinc-finger</keyword>
<comment type="catalytic activity">
    <reaction evidence="1">
        <text>S-ubiquitinyl-[E2 ubiquitin-conjugating enzyme]-L-cysteine + [acceptor protein]-L-lysine = [E2 ubiquitin-conjugating enzyme]-L-cysteine + N(6)-ubiquitinyl-[acceptor protein]-L-lysine.</text>
        <dbReference type="EC" id="2.3.2.27"/>
    </reaction>
</comment>
<evidence type="ECO:0000256" key="16">
    <source>
        <dbReference type="SAM" id="Phobius"/>
    </source>
</evidence>
<dbReference type="SUPFAM" id="SSF57850">
    <property type="entry name" value="RING/U-box"/>
    <property type="match status" value="1"/>
</dbReference>
<evidence type="ECO:0000256" key="15">
    <source>
        <dbReference type="SAM" id="MobiDB-lite"/>
    </source>
</evidence>
<feature type="compositionally biased region" description="Basic and acidic residues" evidence="15">
    <location>
        <begin position="286"/>
        <end position="302"/>
    </location>
</feature>
<organism evidence="18 19">
    <name type="scientific">Stylosanthes scabra</name>
    <dbReference type="NCBI Taxonomy" id="79078"/>
    <lineage>
        <taxon>Eukaryota</taxon>
        <taxon>Viridiplantae</taxon>
        <taxon>Streptophyta</taxon>
        <taxon>Embryophyta</taxon>
        <taxon>Tracheophyta</taxon>
        <taxon>Spermatophyta</taxon>
        <taxon>Magnoliopsida</taxon>
        <taxon>eudicotyledons</taxon>
        <taxon>Gunneridae</taxon>
        <taxon>Pentapetalae</taxon>
        <taxon>rosids</taxon>
        <taxon>fabids</taxon>
        <taxon>Fabales</taxon>
        <taxon>Fabaceae</taxon>
        <taxon>Papilionoideae</taxon>
        <taxon>50 kb inversion clade</taxon>
        <taxon>dalbergioids sensu lato</taxon>
        <taxon>Dalbergieae</taxon>
        <taxon>Pterocarpus clade</taxon>
        <taxon>Stylosanthes</taxon>
    </lineage>
</organism>
<keyword evidence="11 16" id="KW-1133">Transmembrane helix</keyword>
<evidence type="ECO:0000256" key="14">
    <source>
        <dbReference type="PROSITE-ProRule" id="PRU00175"/>
    </source>
</evidence>
<dbReference type="InterPro" id="IPR044600">
    <property type="entry name" value="ATL1/ATL16-like"/>
</dbReference>
<comment type="subcellular location">
    <subcellularLocation>
        <location evidence="2">Membrane</location>
        <topology evidence="2">Single-pass membrane protein</topology>
    </subcellularLocation>
</comment>
<evidence type="ECO:0000256" key="9">
    <source>
        <dbReference type="ARBA" id="ARBA00022786"/>
    </source>
</evidence>
<feature type="compositionally biased region" description="Low complexity" evidence="15">
    <location>
        <begin position="235"/>
        <end position="253"/>
    </location>
</feature>
<evidence type="ECO:0000256" key="11">
    <source>
        <dbReference type="ARBA" id="ARBA00022989"/>
    </source>
</evidence>
<evidence type="ECO:0000256" key="2">
    <source>
        <dbReference type="ARBA" id="ARBA00004167"/>
    </source>
</evidence>
<feature type="compositionally biased region" description="Gly residues" evidence="15">
    <location>
        <begin position="273"/>
        <end position="284"/>
    </location>
</feature>
<dbReference type="Proteomes" id="UP001341840">
    <property type="component" value="Unassembled WGS sequence"/>
</dbReference>
<reference evidence="18 19" key="1">
    <citation type="journal article" date="2023" name="Plants (Basel)">
        <title>Bridging the Gap: Combining Genomics and Transcriptomics Approaches to Understand Stylosanthes scabra, an Orphan Legume from the Brazilian Caatinga.</title>
        <authorList>
            <person name="Ferreira-Neto J.R.C."/>
            <person name="da Silva M.D."/>
            <person name="Binneck E."/>
            <person name="de Melo N.F."/>
            <person name="da Silva R.H."/>
            <person name="de Melo A.L.T.M."/>
            <person name="Pandolfi V."/>
            <person name="Bustamante F.O."/>
            <person name="Brasileiro-Vidal A.C."/>
            <person name="Benko-Iseppon A.M."/>
        </authorList>
    </citation>
    <scope>NUCLEOTIDE SEQUENCE [LARGE SCALE GENOMIC DNA]</scope>
    <source>
        <tissue evidence="18">Leaves</tissue>
    </source>
</reference>
<keyword evidence="5" id="KW-0808">Transferase</keyword>
<evidence type="ECO:0000256" key="6">
    <source>
        <dbReference type="ARBA" id="ARBA00022692"/>
    </source>
</evidence>
<feature type="domain" description="RING-type" evidence="17">
    <location>
        <begin position="117"/>
        <end position="159"/>
    </location>
</feature>
<feature type="region of interest" description="Disordered" evidence="15">
    <location>
        <begin position="182"/>
        <end position="302"/>
    </location>
</feature>
<evidence type="ECO:0000256" key="13">
    <source>
        <dbReference type="ARBA" id="ARBA00024209"/>
    </source>
</evidence>
<keyword evidence="7" id="KW-0479">Metal-binding</keyword>
<dbReference type="PROSITE" id="PS50089">
    <property type="entry name" value="ZF_RING_2"/>
    <property type="match status" value="1"/>
</dbReference>
<evidence type="ECO:0000256" key="7">
    <source>
        <dbReference type="ARBA" id="ARBA00022723"/>
    </source>
</evidence>
<dbReference type="InterPro" id="IPR001841">
    <property type="entry name" value="Znf_RING"/>
</dbReference>
<name>A0ABU6Q8W5_9FABA</name>
<keyword evidence="9" id="KW-0833">Ubl conjugation pathway</keyword>
<evidence type="ECO:0000256" key="3">
    <source>
        <dbReference type="ARBA" id="ARBA00004906"/>
    </source>
</evidence>
<dbReference type="EMBL" id="JASCZI010000062">
    <property type="protein sequence ID" value="MED6108035.1"/>
    <property type="molecule type" value="Genomic_DNA"/>
</dbReference>
<evidence type="ECO:0000313" key="18">
    <source>
        <dbReference type="EMBL" id="MED6108035.1"/>
    </source>
</evidence>
<keyword evidence="12 16" id="KW-0472">Membrane</keyword>
<evidence type="ECO:0000256" key="12">
    <source>
        <dbReference type="ARBA" id="ARBA00023136"/>
    </source>
</evidence>
<dbReference type="Gene3D" id="3.30.40.10">
    <property type="entry name" value="Zinc/RING finger domain, C3HC4 (zinc finger)"/>
    <property type="match status" value="1"/>
</dbReference>
<gene>
    <name evidence="18" type="ORF">PIB30_019812</name>
</gene>
<dbReference type="EC" id="2.3.2.27" evidence="4"/>
<evidence type="ECO:0000256" key="4">
    <source>
        <dbReference type="ARBA" id="ARBA00012483"/>
    </source>
</evidence>
<comment type="similarity">
    <text evidence="13">Belongs to the RING-type zinc finger family. ATL subfamily.</text>
</comment>
<dbReference type="Pfam" id="PF13639">
    <property type="entry name" value="zf-RING_2"/>
    <property type="match status" value="1"/>
</dbReference>
<accession>A0ABU6Q8W5</accession>
<evidence type="ECO:0000256" key="5">
    <source>
        <dbReference type="ARBA" id="ARBA00022679"/>
    </source>
</evidence>
<dbReference type="PANTHER" id="PTHR46913:SF1">
    <property type="entry name" value="RING-H2 FINGER PROTEIN ATL16"/>
    <property type="match status" value="1"/>
</dbReference>
<evidence type="ECO:0000259" key="17">
    <source>
        <dbReference type="PROSITE" id="PS50089"/>
    </source>
</evidence>
<dbReference type="SMART" id="SM00184">
    <property type="entry name" value="RING"/>
    <property type="match status" value="1"/>
</dbReference>
<dbReference type="InterPro" id="IPR013083">
    <property type="entry name" value="Znf_RING/FYVE/PHD"/>
</dbReference>
<keyword evidence="19" id="KW-1185">Reference proteome</keyword>
<comment type="caution">
    <text evidence="18">The sequence shown here is derived from an EMBL/GenBank/DDBJ whole genome shotgun (WGS) entry which is preliminary data.</text>
</comment>
<keyword evidence="6 16" id="KW-0812">Transmembrane</keyword>
<sequence length="302" mass="33255">MTINNNNNPPKLIAMDDAEVNSRGYSLSGKIMLTAIIVLFFLVLLMLSLHLYARWYLTRARRRHNLRRNLRRRRTNIVFYIDPPTLSASQGLDPALLASIPIFTYQPKPPADHPPECAVCLSEFEPGETGRILPKCNHVFHTDCIDMWFHSHATCPLCRAPVEPQPELETRPEEFVMTVCEDETGSGSSSGICPQELNRSGTGNGRERRKLSPVTVDVPARNCESFRDESGGHESPPSSSSSFRSPMSRMLSFKRILSRERKGSVSPSSVATCGGGGCSSAGEGGDGERGCEKEESLKLASS</sequence>
<evidence type="ECO:0000313" key="19">
    <source>
        <dbReference type="Proteomes" id="UP001341840"/>
    </source>
</evidence>
<feature type="compositionally biased region" description="Polar residues" evidence="15">
    <location>
        <begin position="185"/>
        <end position="201"/>
    </location>
</feature>
<dbReference type="CDD" id="cd16461">
    <property type="entry name" value="RING-H2_EL5-like"/>
    <property type="match status" value="1"/>
</dbReference>
<dbReference type="PANTHER" id="PTHR46913">
    <property type="entry name" value="RING-H2 FINGER PROTEIN ATL16"/>
    <property type="match status" value="1"/>
</dbReference>
<evidence type="ECO:0000256" key="8">
    <source>
        <dbReference type="ARBA" id="ARBA00022771"/>
    </source>
</evidence>
<keyword evidence="10" id="KW-0862">Zinc</keyword>
<feature type="transmembrane region" description="Helical" evidence="16">
    <location>
        <begin position="31"/>
        <end position="53"/>
    </location>
</feature>
<proteinExistence type="inferred from homology"/>
<protein>
    <recommendedName>
        <fullName evidence="4">RING-type E3 ubiquitin transferase</fullName>
        <ecNumber evidence="4">2.3.2.27</ecNumber>
    </recommendedName>
</protein>
<evidence type="ECO:0000256" key="10">
    <source>
        <dbReference type="ARBA" id="ARBA00022833"/>
    </source>
</evidence>